<dbReference type="Gene3D" id="2.130.10.10">
    <property type="entry name" value="YVTN repeat-like/Quinoprotein amine dehydrogenase"/>
    <property type="match status" value="1"/>
</dbReference>
<dbReference type="PROSITE" id="PS51257">
    <property type="entry name" value="PROKAR_LIPOPROTEIN"/>
    <property type="match status" value="1"/>
</dbReference>
<dbReference type="InterPro" id="IPR011047">
    <property type="entry name" value="Quinoprotein_ADH-like_sf"/>
</dbReference>
<name>A0ABW9CHY1_9BURK</name>
<evidence type="ECO:0000313" key="3">
    <source>
        <dbReference type="Proteomes" id="UP001629462"/>
    </source>
</evidence>
<dbReference type="SUPFAM" id="SSF50998">
    <property type="entry name" value="Quinoprotein alcohol dehydrogenase-like"/>
    <property type="match status" value="1"/>
</dbReference>
<organism evidence="2 3">
    <name type="scientific">Caballeronia jiangsuensis</name>
    <dbReference type="NCBI Taxonomy" id="1458357"/>
    <lineage>
        <taxon>Bacteria</taxon>
        <taxon>Pseudomonadati</taxon>
        <taxon>Pseudomonadota</taxon>
        <taxon>Betaproteobacteria</taxon>
        <taxon>Burkholderiales</taxon>
        <taxon>Burkholderiaceae</taxon>
        <taxon>Caballeronia</taxon>
    </lineage>
</organism>
<evidence type="ECO:0000313" key="2">
    <source>
        <dbReference type="EMBL" id="MFM0517512.1"/>
    </source>
</evidence>
<dbReference type="InterPro" id="IPR015943">
    <property type="entry name" value="WD40/YVTN_repeat-like_dom_sf"/>
</dbReference>
<keyword evidence="3" id="KW-1185">Reference proteome</keyword>
<feature type="region of interest" description="Disordered" evidence="1">
    <location>
        <begin position="23"/>
        <end position="90"/>
    </location>
</feature>
<gene>
    <name evidence="2" type="ORF">PQR08_08795</name>
</gene>
<dbReference type="EMBL" id="JAQQDB010000006">
    <property type="protein sequence ID" value="MFM0517512.1"/>
    <property type="molecule type" value="Genomic_DNA"/>
</dbReference>
<evidence type="ECO:0000256" key="1">
    <source>
        <dbReference type="SAM" id="MobiDB-lite"/>
    </source>
</evidence>
<proteinExistence type="predicted"/>
<feature type="compositionally biased region" description="Low complexity" evidence="1">
    <location>
        <begin position="23"/>
        <end position="87"/>
    </location>
</feature>
<reference evidence="2 3" key="1">
    <citation type="journal article" date="2024" name="Chem. Sci.">
        <title>Discovery of megapolipeptins by genome mining of a Burkholderiales bacteria collection.</title>
        <authorList>
            <person name="Paulo B.S."/>
            <person name="Recchia M.J.J."/>
            <person name="Lee S."/>
            <person name="Fergusson C.H."/>
            <person name="Romanowski S.B."/>
            <person name="Hernandez A."/>
            <person name="Krull N."/>
            <person name="Liu D.Y."/>
            <person name="Cavanagh H."/>
            <person name="Bos A."/>
            <person name="Gray C.A."/>
            <person name="Murphy B.T."/>
            <person name="Linington R.G."/>
            <person name="Eustaquio A.S."/>
        </authorList>
    </citation>
    <scope>NUCLEOTIDE SEQUENCE [LARGE SCALE GENOMIC DNA]</scope>
    <source>
        <strain evidence="2 3">RL17-374-BIF-D</strain>
    </source>
</reference>
<comment type="caution">
    <text evidence="2">The sequence shown here is derived from an EMBL/GenBank/DDBJ whole genome shotgun (WGS) entry which is preliminary data.</text>
</comment>
<dbReference type="RefSeq" id="WP_408161261.1">
    <property type="nucleotide sequence ID" value="NZ_JAQQDB010000006.1"/>
</dbReference>
<protein>
    <submittedName>
        <fullName evidence="2">Pyrrolo-quinoline quinone</fullName>
    </submittedName>
</protein>
<sequence length="591" mass="60367">MKGHLSVGVTAVAIAAIIGGCSGGSSSSDPSTTSGGAASASSPAAASSPATPASPASPASSASPASGASAPSGASTPATTRPSASTPMDVTTYHNDIRRTAQQLAETKLTLANVNSSTFGKLGFYTVDGAVDAQPLFLGNVPIAGGTHNVLYVETENASIYAFDADTGTVLWHVSTLLAGEVPSDDHGCDQTTPTIGITATPVIDRTRGPNGAMYVVGMSKDSGGAYHQRIHAIDIATGAELFGGPTEITGSYPGTGSGSVNGVVPFTPGQYIERASLLLMNGVVYTAWSSHCDALPYTGWVIGYSADTLKQTGIVNVTPNGQMGGIWMGGAGLASDGTSIYFLDGNGTFDPTTNAQEMPNKNDFGNGFLKVTPTPTLALQVSDYFEPSDTIAESNADLDLGSGGVLVLPDVTDFNGNVQHLAIGGGKTRVLYVVNRDSMGKFDSNGDHIYQPLYSTITGPVFTAPAFYNNTIYIGPAGDHLKALPVVNAVVATVASSQTTSPAGNWNFPGLAPVISANGNTNGIVWGVENTTPTAVLHAYNAGNLATELYNSNQAGTRDQFGNNKFISPTIANGKVYVGTKTGVVVFGLL</sequence>
<accession>A0ABW9CHY1</accession>
<dbReference type="Proteomes" id="UP001629462">
    <property type="component" value="Unassembled WGS sequence"/>
</dbReference>